<dbReference type="InParanoid" id="A0A540VMQ5"/>
<evidence type="ECO:0000256" key="2">
    <source>
        <dbReference type="ARBA" id="ARBA00012756"/>
    </source>
</evidence>
<organism evidence="5 6">
    <name type="scientific">Litorilinea aerophila</name>
    <dbReference type="NCBI Taxonomy" id="1204385"/>
    <lineage>
        <taxon>Bacteria</taxon>
        <taxon>Bacillati</taxon>
        <taxon>Chloroflexota</taxon>
        <taxon>Caldilineae</taxon>
        <taxon>Caldilineales</taxon>
        <taxon>Caldilineaceae</taxon>
        <taxon>Litorilinea</taxon>
    </lineage>
</organism>
<dbReference type="GO" id="GO:0005990">
    <property type="term" value="P:lactose catabolic process"/>
    <property type="evidence" value="ECO:0007669"/>
    <property type="project" value="TreeGrafter"/>
</dbReference>
<dbReference type="InterPro" id="IPR008979">
    <property type="entry name" value="Galactose-bd-like_sf"/>
</dbReference>
<dbReference type="SUPFAM" id="SSF51445">
    <property type="entry name" value="(Trans)glycosidases"/>
    <property type="match status" value="1"/>
</dbReference>
<comment type="catalytic activity">
    <reaction evidence="1">
        <text>Hydrolysis of terminal non-reducing beta-D-galactose residues in beta-D-galactosides.</text>
        <dbReference type="EC" id="3.2.1.23"/>
    </reaction>
</comment>
<dbReference type="GO" id="GO:0004565">
    <property type="term" value="F:beta-galactosidase activity"/>
    <property type="evidence" value="ECO:0007669"/>
    <property type="project" value="UniProtKB-EC"/>
</dbReference>
<keyword evidence="4" id="KW-0326">Glycosidase</keyword>
<name>A0A540VMQ5_9CHLR</name>
<evidence type="ECO:0000256" key="1">
    <source>
        <dbReference type="ARBA" id="ARBA00001412"/>
    </source>
</evidence>
<dbReference type="Gene3D" id="3.20.20.80">
    <property type="entry name" value="Glycosidases"/>
    <property type="match status" value="1"/>
</dbReference>
<dbReference type="SUPFAM" id="SSF49785">
    <property type="entry name" value="Galactose-binding domain-like"/>
    <property type="match status" value="1"/>
</dbReference>
<dbReference type="GO" id="GO:0009341">
    <property type="term" value="C:beta-galactosidase complex"/>
    <property type="evidence" value="ECO:0007669"/>
    <property type="project" value="TreeGrafter"/>
</dbReference>
<evidence type="ECO:0000256" key="4">
    <source>
        <dbReference type="ARBA" id="ARBA00023295"/>
    </source>
</evidence>
<dbReference type="Proteomes" id="UP000317371">
    <property type="component" value="Unassembled WGS sequence"/>
</dbReference>
<dbReference type="OrthoDB" id="9801077at2"/>
<dbReference type="InterPro" id="IPR050347">
    <property type="entry name" value="Bact_Beta-galactosidase"/>
</dbReference>
<dbReference type="PANTHER" id="PTHR46323">
    <property type="entry name" value="BETA-GALACTOSIDASE"/>
    <property type="match status" value="1"/>
</dbReference>
<evidence type="ECO:0000313" key="6">
    <source>
        <dbReference type="Proteomes" id="UP000317371"/>
    </source>
</evidence>
<dbReference type="EC" id="3.2.1.23" evidence="2"/>
<accession>A0A540VMQ5</accession>
<proteinExistence type="predicted"/>
<dbReference type="InterPro" id="IPR017853">
    <property type="entry name" value="GH"/>
</dbReference>
<dbReference type="PANTHER" id="PTHR46323:SF2">
    <property type="entry name" value="BETA-GALACTOSIDASE"/>
    <property type="match status" value="1"/>
</dbReference>
<dbReference type="Gene3D" id="2.60.120.260">
    <property type="entry name" value="Galactose-binding domain-like"/>
    <property type="match status" value="1"/>
</dbReference>
<evidence type="ECO:0000313" key="5">
    <source>
        <dbReference type="EMBL" id="TQE98049.1"/>
    </source>
</evidence>
<dbReference type="EMBL" id="VIGC01000001">
    <property type="protein sequence ID" value="TQE98049.1"/>
    <property type="molecule type" value="Genomic_DNA"/>
</dbReference>
<comment type="caution">
    <text evidence="5">The sequence shown here is derived from an EMBL/GenBank/DDBJ whole genome shotgun (WGS) entry which is preliminary data.</text>
</comment>
<keyword evidence="3 5" id="KW-0378">Hydrolase</keyword>
<keyword evidence="6" id="KW-1185">Reference proteome</keyword>
<protein>
    <recommendedName>
        <fullName evidence="2">beta-galactosidase</fullName>
        <ecNumber evidence="2">3.2.1.23</ecNumber>
    </recommendedName>
</protein>
<dbReference type="AlphaFoldDB" id="A0A540VMQ5"/>
<sequence length="931" mass="104006">MDLAGPWAFRLDPEDRGLDEGWYAHPLPHSLQLPGSLQAQGYGNDITVDTPWTGDIFDRSWFESPRYAPYRQPGNIKVPFWLQPEKHYVGPAWYQRMVEIPPHWQGQRVRLFLERPHWETRVWLDDVELGAQQSLSTPHCYELGTHLAPGPHRLTIRVDNRLIVNVGPNAHSVSDHTQGNWNGIVGRLALEAASPVWIEEVQVFPNVARRTALVRVHVGNALGRPGTGQIRLQASAYNTPTPHTPPPVAADFVLTGPETVVHLEYPLGEEAQPWDEFSPALYRLAADLTCRLSGAQGEPLTHGFTTSFGLREVAVAGTQLAVNGRRIFLRGTLECCIFPRTGYPPTDVDSWRRIIQICQAHGLNHIRFHSWCPPEAAFVAADELGFYFQVECAAWANQGATIGEGKPLDSWLYAEGERIVAAYGNHPSFLMMAYGNEPAGRHEEYLGTWLTYWKGRDGRRVYTGGAGWPAIPENHYHNIPQPRIQAWGEGLNSRINARPPETRTDYREHVARLQKPIVSHEIGQWCVYPNFQEIEKYTGHLKARNFEIFRDFLVANHMGDQAQDFLMASGKLQALCYKEEIESALRTPGFAGFQLLDLHDFPGQGTALVGVLDAFWDEKGYITAAEFRRFCNSTVPLARMDRRIWHTGETFLADVELAHFGPTPLADAVVSWRLMEADGQTVAQGQMGPLAVPTGGLTPCGTVQVELAAAAPARKYRLVAGVDGTAFENDWEIWVFPQHLETPLPADLHVAEELDEAALDHLAGGGTVLLMPQQPAASVRGDVALGFSSVFWNTAWTNGQPPHTLGILCDPAHPVFAHFPTEYHSNWQWWELIHGAGAMVLDGLPPALRPLIQPIDTWFEARRLGLLFEARVHGGRLMVCSMDLRHDLEKRLVARQMWHSLVVYLGSPAFDPQVEVPADAIRGLFREPPAG</sequence>
<evidence type="ECO:0000256" key="3">
    <source>
        <dbReference type="ARBA" id="ARBA00022801"/>
    </source>
</evidence>
<reference evidence="5 6" key="1">
    <citation type="submission" date="2019-06" db="EMBL/GenBank/DDBJ databases">
        <title>Genome sequence of Litorilinea aerophila BAA-2444.</title>
        <authorList>
            <person name="Maclea K.S."/>
            <person name="Maurais E.G."/>
            <person name="Iannazzi L.C."/>
        </authorList>
    </citation>
    <scope>NUCLEOTIDE SEQUENCE [LARGE SCALE GENOMIC DNA]</scope>
    <source>
        <strain evidence="5 6">ATCC BAA-2444</strain>
    </source>
</reference>
<gene>
    <name evidence="5" type="ORF">FKZ61_00670</name>
</gene>